<reference evidence="1 2" key="1">
    <citation type="submission" date="2020-02" db="EMBL/GenBank/DDBJ databases">
        <title>Draft genome sequence of Haematococcus lacustris strain NIES-144.</title>
        <authorList>
            <person name="Morimoto D."/>
            <person name="Nakagawa S."/>
            <person name="Yoshida T."/>
            <person name="Sawayama S."/>
        </authorList>
    </citation>
    <scope>NUCLEOTIDE SEQUENCE [LARGE SCALE GENOMIC DNA]</scope>
    <source>
        <strain evidence="1 2">NIES-144</strain>
    </source>
</reference>
<keyword evidence="2" id="KW-1185">Reference proteome</keyword>
<feature type="non-terminal residue" evidence="1">
    <location>
        <position position="1"/>
    </location>
</feature>
<gene>
    <name evidence="1" type="ORF">HaLaN_30167</name>
</gene>
<evidence type="ECO:0000313" key="1">
    <source>
        <dbReference type="EMBL" id="GFH31181.1"/>
    </source>
</evidence>
<evidence type="ECO:0000313" key="2">
    <source>
        <dbReference type="Proteomes" id="UP000485058"/>
    </source>
</evidence>
<dbReference type="AlphaFoldDB" id="A0A6A0AFX3"/>
<dbReference type="EMBL" id="BLLF01005421">
    <property type="protein sequence ID" value="GFH31181.1"/>
    <property type="molecule type" value="Genomic_DNA"/>
</dbReference>
<dbReference type="Proteomes" id="UP000485058">
    <property type="component" value="Unassembled WGS sequence"/>
</dbReference>
<comment type="caution">
    <text evidence="1">The sequence shown here is derived from an EMBL/GenBank/DDBJ whole genome shotgun (WGS) entry which is preliminary data.</text>
</comment>
<name>A0A6A0AFX3_HAELA</name>
<accession>A0A6A0AFX3</accession>
<sequence>MGGNTVPGSSSAAAPATLFVEVLNHYLLYLELGMEGLDAAAVQAVLDQVQGELLAPALAIDPETQ</sequence>
<organism evidence="1 2">
    <name type="scientific">Haematococcus lacustris</name>
    <name type="common">Green alga</name>
    <name type="synonym">Haematococcus pluvialis</name>
    <dbReference type="NCBI Taxonomy" id="44745"/>
    <lineage>
        <taxon>Eukaryota</taxon>
        <taxon>Viridiplantae</taxon>
        <taxon>Chlorophyta</taxon>
        <taxon>core chlorophytes</taxon>
        <taxon>Chlorophyceae</taxon>
        <taxon>CS clade</taxon>
        <taxon>Chlamydomonadales</taxon>
        <taxon>Haematococcaceae</taxon>
        <taxon>Haematococcus</taxon>
    </lineage>
</organism>
<proteinExistence type="predicted"/>
<feature type="non-terminal residue" evidence="1">
    <location>
        <position position="65"/>
    </location>
</feature>
<protein>
    <submittedName>
        <fullName evidence="1">Uncharacterized protein</fullName>
    </submittedName>
</protein>